<evidence type="ECO:0000256" key="4">
    <source>
        <dbReference type="ARBA" id="ARBA00022519"/>
    </source>
</evidence>
<evidence type="ECO:0000256" key="2">
    <source>
        <dbReference type="ARBA" id="ARBA00022448"/>
    </source>
</evidence>
<evidence type="ECO:0000256" key="3">
    <source>
        <dbReference type="ARBA" id="ARBA00022475"/>
    </source>
</evidence>
<dbReference type="STRING" id="1121014.N788_01265"/>
<feature type="domain" description="Tripartite ATP-independent periplasmic transporters DctQ component" evidence="10">
    <location>
        <begin position="25"/>
        <end position="148"/>
    </location>
</feature>
<comment type="subunit">
    <text evidence="9">The complex comprises the extracytoplasmic solute receptor protein and the two transmembrane proteins.</text>
</comment>
<comment type="subcellular location">
    <subcellularLocation>
        <location evidence="1 9">Cell inner membrane</location>
        <topology evidence="1 9">Multi-pass membrane protein</topology>
    </subcellularLocation>
</comment>
<evidence type="ECO:0000256" key="5">
    <source>
        <dbReference type="ARBA" id="ARBA00022692"/>
    </source>
</evidence>
<feature type="transmembrane region" description="Helical" evidence="9">
    <location>
        <begin position="128"/>
        <end position="151"/>
    </location>
</feature>
<keyword evidence="12" id="KW-1185">Reference proteome</keyword>
<reference evidence="11 12" key="2">
    <citation type="journal article" date="2015" name="Stand. Genomic Sci.">
        <title>High quality draft genomic sequence of Arenimonas donghaensis DSM 18148(T).</title>
        <authorList>
            <person name="Chen F."/>
            <person name="Wang H."/>
            <person name="Cao Y."/>
            <person name="Li X."/>
            <person name="Wang G."/>
        </authorList>
    </citation>
    <scope>NUCLEOTIDE SEQUENCE [LARGE SCALE GENOMIC DNA]</scope>
    <source>
        <strain evidence="11 12">HO3-R19</strain>
    </source>
</reference>
<dbReference type="OrthoDB" id="5567560at2"/>
<dbReference type="EMBL" id="AVCJ01000001">
    <property type="protein sequence ID" value="KFL37826.1"/>
    <property type="molecule type" value="Genomic_DNA"/>
</dbReference>
<dbReference type="Proteomes" id="UP000029085">
    <property type="component" value="Unassembled WGS sequence"/>
</dbReference>
<feature type="transmembrane region" description="Helical" evidence="9">
    <location>
        <begin position="87"/>
        <end position="108"/>
    </location>
</feature>
<keyword evidence="7 9" id="KW-0472">Membrane</keyword>
<dbReference type="GO" id="GO:0015740">
    <property type="term" value="P:C4-dicarboxylate transport"/>
    <property type="evidence" value="ECO:0007669"/>
    <property type="project" value="TreeGrafter"/>
</dbReference>
<protein>
    <recommendedName>
        <fullName evidence="9">TRAP transporter small permease protein</fullName>
    </recommendedName>
</protein>
<evidence type="ECO:0000256" key="8">
    <source>
        <dbReference type="ARBA" id="ARBA00038436"/>
    </source>
</evidence>
<dbReference type="PATRIC" id="fig|1121014.3.peg.243"/>
<dbReference type="Pfam" id="PF04290">
    <property type="entry name" value="DctQ"/>
    <property type="match status" value="1"/>
</dbReference>
<keyword evidence="6 9" id="KW-1133">Transmembrane helix</keyword>
<feature type="transmembrane region" description="Helical" evidence="9">
    <location>
        <begin position="48"/>
        <end position="66"/>
    </location>
</feature>
<evidence type="ECO:0000256" key="6">
    <source>
        <dbReference type="ARBA" id="ARBA00022989"/>
    </source>
</evidence>
<dbReference type="PANTHER" id="PTHR35011">
    <property type="entry name" value="2,3-DIKETO-L-GULONATE TRAP TRANSPORTER SMALL PERMEASE PROTEIN YIAM"/>
    <property type="match status" value="1"/>
</dbReference>
<keyword evidence="3" id="KW-1003">Cell membrane</keyword>
<name>A0A087MLS3_9GAMM</name>
<evidence type="ECO:0000256" key="7">
    <source>
        <dbReference type="ARBA" id="ARBA00023136"/>
    </source>
</evidence>
<dbReference type="InterPro" id="IPR055348">
    <property type="entry name" value="DctQ"/>
</dbReference>
<evidence type="ECO:0000256" key="9">
    <source>
        <dbReference type="RuleBase" id="RU369079"/>
    </source>
</evidence>
<keyword evidence="5 9" id="KW-0812">Transmembrane</keyword>
<dbReference type="PANTHER" id="PTHR35011:SF2">
    <property type="entry name" value="2,3-DIKETO-L-GULONATE TRAP TRANSPORTER SMALL PERMEASE PROTEIN YIAM"/>
    <property type="match status" value="1"/>
</dbReference>
<keyword evidence="4 9" id="KW-0997">Cell inner membrane</keyword>
<reference evidence="12" key="1">
    <citation type="submission" date="2013-08" db="EMBL/GenBank/DDBJ databases">
        <title>Genome sequencing of Arenimonas donghaensis.</title>
        <authorList>
            <person name="Chen F."/>
            <person name="Wang G."/>
        </authorList>
    </citation>
    <scope>NUCLEOTIDE SEQUENCE [LARGE SCALE GENOMIC DNA]</scope>
    <source>
        <strain evidence="12">HO3-R19</strain>
    </source>
</reference>
<evidence type="ECO:0000259" key="10">
    <source>
        <dbReference type="Pfam" id="PF04290"/>
    </source>
</evidence>
<comment type="caution">
    <text evidence="11">The sequence shown here is derived from an EMBL/GenBank/DDBJ whole genome shotgun (WGS) entry which is preliminary data.</text>
</comment>
<comment type="function">
    <text evidence="9">Part of the tripartite ATP-independent periplasmic (TRAP) transport system.</text>
</comment>
<proteinExistence type="inferred from homology"/>
<organism evidence="11 12">
    <name type="scientific">Arenimonas donghaensis DSM 18148 = HO3-R19</name>
    <dbReference type="NCBI Taxonomy" id="1121014"/>
    <lineage>
        <taxon>Bacteria</taxon>
        <taxon>Pseudomonadati</taxon>
        <taxon>Pseudomonadota</taxon>
        <taxon>Gammaproteobacteria</taxon>
        <taxon>Lysobacterales</taxon>
        <taxon>Lysobacteraceae</taxon>
        <taxon>Arenimonas</taxon>
    </lineage>
</organism>
<comment type="similarity">
    <text evidence="8 9">Belongs to the TRAP transporter small permease family.</text>
</comment>
<dbReference type="GO" id="GO:0005886">
    <property type="term" value="C:plasma membrane"/>
    <property type="evidence" value="ECO:0007669"/>
    <property type="project" value="UniProtKB-SubCell"/>
</dbReference>
<gene>
    <name evidence="11" type="ORF">N788_01265</name>
</gene>
<evidence type="ECO:0000313" key="12">
    <source>
        <dbReference type="Proteomes" id="UP000029085"/>
    </source>
</evidence>
<evidence type="ECO:0000313" key="11">
    <source>
        <dbReference type="EMBL" id="KFL37826.1"/>
    </source>
</evidence>
<sequence>MSRAWVRRLHQAEDVLLASLLGSLLLLSLAQIALRLFFDTGLAWAEPVGRAGVLWLALLGALGATRRHRHIAIDALPRLLPPGARRVAWAVAQASTAVLCAGMAWLGWGLVQLEREMPLPFVAGVPSWVPMLALPLGFGLMALRFAIAAAAPPPAPMDSTS</sequence>
<evidence type="ECO:0000256" key="1">
    <source>
        <dbReference type="ARBA" id="ARBA00004429"/>
    </source>
</evidence>
<dbReference type="AlphaFoldDB" id="A0A087MLS3"/>
<comment type="caution">
    <text evidence="9">Lacks conserved residue(s) required for the propagation of feature annotation.</text>
</comment>
<keyword evidence="2 9" id="KW-0813">Transport</keyword>
<accession>A0A087MLS3</accession>
<dbReference type="RefSeq" id="WP_051924222.1">
    <property type="nucleotide sequence ID" value="NZ_AVCJ01000001.1"/>
</dbReference>
<dbReference type="GO" id="GO:0022857">
    <property type="term" value="F:transmembrane transporter activity"/>
    <property type="evidence" value="ECO:0007669"/>
    <property type="project" value="UniProtKB-UniRule"/>
</dbReference>
<dbReference type="InterPro" id="IPR007387">
    <property type="entry name" value="TRAP_DctQ"/>
</dbReference>